<dbReference type="SUPFAM" id="SSF48452">
    <property type="entry name" value="TPR-like"/>
    <property type="match status" value="1"/>
</dbReference>
<dbReference type="Proteomes" id="UP000244912">
    <property type="component" value="Unassembled WGS sequence"/>
</dbReference>
<sequence>MASPEEVLSFWLDEVGPEGWYKQDDDLDQACRDRFAATWVEARAGGLSLWLTYPSGTLAYSIVTDQFPRNMWRGHSDSFALDPVALAAAKVAIGRGWDMKIDPPSRQFFYLPLMHSENLSDQERCVRLFHARMPEAEDNLIHACAHREVIRRFGRFPHRNETLGRETYPAEFEFLQNGGYGAVVRETRAAA</sequence>
<gene>
    <name evidence="1" type="ORF">PAA8504_01542</name>
</gene>
<reference evidence="1 2" key="1">
    <citation type="submission" date="2018-03" db="EMBL/GenBank/DDBJ databases">
        <authorList>
            <person name="Keele B.F."/>
        </authorList>
    </citation>
    <scope>NUCLEOTIDE SEQUENCE [LARGE SCALE GENOMIC DNA]</scope>
    <source>
        <strain evidence="1 2">CECT 8504</strain>
    </source>
</reference>
<dbReference type="Gene3D" id="1.25.40.10">
    <property type="entry name" value="Tetratricopeptide repeat domain"/>
    <property type="match status" value="1"/>
</dbReference>
<evidence type="ECO:0008006" key="3">
    <source>
        <dbReference type="Google" id="ProtNLM"/>
    </source>
</evidence>
<evidence type="ECO:0000313" key="2">
    <source>
        <dbReference type="Proteomes" id="UP000244912"/>
    </source>
</evidence>
<dbReference type="RefSeq" id="WP_108893598.1">
    <property type="nucleotide sequence ID" value="NZ_ONZF01000003.1"/>
</dbReference>
<dbReference type="InterPro" id="IPR011990">
    <property type="entry name" value="TPR-like_helical_dom_sf"/>
</dbReference>
<dbReference type="Gene3D" id="1.20.58.320">
    <property type="entry name" value="TPR-like"/>
    <property type="match status" value="1"/>
</dbReference>
<keyword evidence="2" id="KW-1185">Reference proteome</keyword>
<dbReference type="Pfam" id="PF06041">
    <property type="entry name" value="DUF924"/>
    <property type="match status" value="1"/>
</dbReference>
<name>A0A2R8BU78_9RHOB</name>
<dbReference type="OrthoDB" id="7593450at2"/>
<accession>A0A2R8BU78</accession>
<dbReference type="AlphaFoldDB" id="A0A2R8BU78"/>
<protein>
    <recommendedName>
        <fullName evidence="3">DUF924 domain-containing protein</fullName>
    </recommendedName>
</protein>
<dbReference type="InterPro" id="IPR010323">
    <property type="entry name" value="DUF924"/>
</dbReference>
<evidence type="ECO:0000313" key="1">
    <source>
        <dbReference type="EMBL" id="SPJ23727.1"/>
    </source>
</evidence>
<proteinExistence type="predicted"/>
<dbReference type="EMBL" id="ONZF01000003">
    <property type="protein sequence ID" value="SPJ23727.1"/>
    <property type="molecule type" value="Genomic_DNA"/>
</dbReference>
<organism evidence="1 2">
    <name type="scientific">Palleronia abyssalis</name>
    <dbReference type="NCBI Taxonomy" id="1501240"/>
    <lineage>
        <taxon>Bacteria</taxon>
        <taxon>Pseudomonadati</taxon>
        <taxon>Pseudomonadota</taxon>
        <taxon>Alphaproteobacteria</taxon>
        <taxon>Rhodobacterales</taxon>
        <taxon>Roseobacteraceae</taxon>
        <taxon>Palleronia</taxon>
    </lineage>
</organism>